<dbReference type="Proteomes" id="UP001597180">
    <property type="component" value="Unassembled WGS sequence"/>
</dbReference>
<accession>A0ABW3UL74</accession>
<reference evidence="2" key="1">
    <citation type="journal article" date="2019" name="Int. J. Syst. Evol. Microbiol.">
        <title>The Global Catalogue of Microorganisms (GCM) 10K type strain sequencing project: providing services to taxonomists for standard genome sequencing and annotation.</title>
        <authorList>
            <consortium name="The Broad Institute Genomics Platform"/>
            <consortium name="The Broad Institute Genome Sequencing Center for Infectious Disease"/>
            <person name="Wu L."/>
            <person name="Ma J."/>
        </authorList>
    </citation>
    <scope>NUCLEOTIDE SEQUENCE [LARGE SCALE GENOMIC DNA]</scope>
    <source>
        <strain evidence="2">CCUG 53270</strain>
    </source>
</reference>
<evidence type="ECO:0000313" key="2">
    <source>
        <dbReference type="Proteomes" id="UP001597180"/>
    </source>
</evidence>
<keyword evidence="2" id="KW-1185">Reference proteome</keyword>
<dbReference type="EMBL" id="JBHTLU010000013">
    <property type="protein sequence ID" value="MFD1220571.1"/>
    <property type="molecule type" value="Genomic_DNA"/>
</dbReference>
<gene>
    <name evidence="1" type="ORF">ACFQ4B_10600</name>
</gene>
<dbReference type="RefSeq" id="WP_079912168.1">
    <property type="nucleotide sequence ID" value="NZ_BAABJG010000006.1"/>
</dbReference>
<organism evidence="1 2">
    <name type="scientific">Paenibacillus vulneris</name>
    <dbReference type="NCBI Taxonomy" id="1133364"/>
    <lineage>
        <taxon>Bacteria</taxon>
        <taxon>Bacillati</taxon>
        <taxon>Bacillota</taxon>
        <taxon>Bacilli</taxon>
        <taxon>Bacillales</taxon>
        <taxon>Paenibacillaceae</taxon>
        <taxon>Paenibacillus</taxon>
    </lineage>
</organism>
<protein>
    <submittedName>
        <fullName evidence="1">Uncharacterized protein</fullName>
    </submittedName>
</protein>
<comment type="caution">
    <text evidence="1">The sequence shown here is derived from an EMBL/GenBank/DDBJ whole genome shotgun (WGS) entry which is preliminary data.</text>
</comment>
<name>A0ABW3UL74_9BACL</name>
<sequence length="149" mass="17213">MNEKQIGSKQNRLRNMLGSMECRMWISKLDNKPVQTNYGIVQVTNLDAREIHFTSSLLLPVTRQMTLSFQLVSSDGVIHFSGSGIKRKYMGPDYHYEVKHELDETERSLFISSVNLILGESHSITNRVLASYSSFYSYDHCTPNYYFQT</sequence>
<evidence type="ECO:0000313" key="1">
    <source>
        <dbReference type="EMBL" id="MFD1220571.1"/>
    </source>
</evidence>
<proteinExistence type="predicted"/>